<reference evidence="8 9" key="1">
    <citation type="submission" date="2013-10" db="EMBL/GenBank/DDBJ databases">
        <authorList>
            <person name="Wang G."/>
            <person name="Zhuang W."/>
        </authorList>
    </citation>
    <scope>NUCLEOTIDE SEQUENCE [LARGE SCALE GENOMIC DNA]</scope>
    <source>
        <strain evidence="8 9">DSM 20118</strain>
    </source>
</reference>
<evidence type="ECO:0000313" key="8">
    <source>
        <dbReference type="EMBL" id="KGM01127.1"/>
    </source>
</evidence>
<feature type="compositionally biased region" description="Pro residues" evidence="5">
    <location>
        <begin position="142"/>
        <end position="194"/>
    </location>
</feature>
<gene>
    <name evidence="8" type="ORF">Q760_03720</name>
</gene>
<dbReference type="InterPro" id="IPR048955">
    <property type="entry name" value="Cip1-like_core"/>
</dbReference>
<dbReference type="InterPro" id="IPR001919">
    <property type="entry name" value="CBD2"/>
</dbReference>
<evidence type="ECO:0000256" key="2">
    <source>
        <dbReference type="ARBA" id="ARBA00023001"/>
    </source>
</evidence>
<evidence type="ECO:0000313" key="9">
    <source>
        <dbReference type="Proteomes" id="UP000029833"/>
    </source>
</evidence>
<dbReference type="PROSITE" id="PS00561">
    <property type="entry name" value="CBM2_A"/>
    <property type="match status" value="2"/>
</dbReference>
<dbReference type="STRING" id="1408250.Q760_03720"/>
<dbReference type="GO" id="GO:0030245">
    <property type="term" value="P:cellulose catabolic process"/>
    <property type="evidence" value="ECO:0007669"/>
    <property type="project" value="UniProtKB-KW"/>
</dbReference>
<dbReference type="PROSITE" id="PS51173">
    <property type="entry name" value="CBM2"/>
    <property type="match status" value="1"/>
</dbReference>
<accession>A0A0A0B4P3</accession>
<dbReference type="SMART" id="SM00637">
    <property type="entry name" value="CBD_II"/>
    <property type="match status" value="1"/>
</dbReference>
<feature type="domain" description="CBM2" evidence="7">
    <location>
        <begin position="32"/>
        <end position="139"/>
    </location>
</feature>
<evidence type="ECO:0000256" key="4">
    <source>
        <dbReference type="ARBA" id="ARBA00023326"/>
    </source>
</evidence>
<feature type="signal peptide" evidence="6">
    <location>
        <begin position="1"/>
        <end position="26"/>
    </location>
</feature>
<keyword evidence="6" id="KW-0732">Signal</keyword>
<organism evidence="8 9">
    <name type="scientific">Cellulomonas cellasea DSM 20118</name>
    <dbReference type="NCBI Taxonomy" id="1408250"/>
    <lineage>
        <taxon>Bacteria</taxon>
        <taxon>Bacillati</taxon>
        <taxon>Actinomycetota</taxon>
        <taxon>Actinomycetes</taxon>
        <taxon>Micrococcales</taxon>
        <taxon>Cellulomonadaceae</taxon>
        <taxon>Cellulomonas</taxon>
    </lineage>
</organism>
<dbReference type="Pfam" id="PF21340">
    <property type="entry name" value="Polysacc_lyase-like"/>
    <property type="match status" value="1"/>
</dbReference>
<proteinExistence type="predicted"/>
<keyword evidence="4" id="KW-0119">Carbohydrate metabolism</keyword>
<dbReference type="InterPro" id="IPR018366">
    <property type="entry name" value="CBM2_CS"/>
</dbReference>
<keyword evidence="9" id="KW-1185">Reference proteome</keyword>
<dbReference type="InterPro" id="IPR008965">
    <property type="entry name" value="CBM2/CBM3_carb-bd_dom_sf"/>
</dbReference>
<keyword evidence="4" id="KW-0624">Polysaccharide degradation</keyword>
<dbReference type="GO" id="GO:0030247">
    <property type="term" value="F:polysaccharide binding"/>
    <property type="evidence" value="ECO:0007669"/>
    <property type="project" value="UniProtKB-UniRule"/>
</dbReference>
<dbReference type="Gene3D" id="2.60.40.290">
    <property type="match status" value="1"/>
</dbReference>
<keyword evidence="2" id="KW-0136">Cellulose degradation</keyword>
<dbReference type="GO" id="GO:0004553">
    <property type="term" value="F:hydrolase activity, hydrolyzing O-glycosyl compounds"/>
    <property type="evidence" value="ECO:0007669"/>
    <property type="project" value="InterPro"/>
</dbReference>
<feature type="chain" id="PRO_5038399606" evidence="6">
    <location>
        <begin position="27"/>
        <end position="425"/>
    </location>
</feature>
<dbReference type="Proteomes" id="UP000029833">
    <property type="component" value="Unassembled WGS sequence"/>
</dbReference>
<dbReference type="Pfam" id="PF00553">
    <property type="entry name" value="CBM_2"/>
    <property type="match status" value="1"/>
</dbReference>
<evidence type="ECO:0000256" key="5">
    <source>
        <dbReference type="SAM" id="MobiDB-lite"/>
    </source>
</evidence>
<sequence length="425" mass="43635">MRTTLRHRTSRLVAGLAALAVGAVTAAGLAVSAQAAAACTVTYQPNSWPGGFTTSVRVTPGDAVSGWRVTWTWPGDQKISGAWNASVTQSGSSVTATNASWNGNLAAGSSAEFGLQGTFGSRNTSPTDFAVNGVACNGQTPTPTPTVPTTPSPTPTLWPTPTPTPTPTAEPTPTVTPTPTVSPTPTPTPTPTTGPDPQCGSASFCDGFETQAGTAPSGAWTVGSPNCSGTGTVSVDTAVAHSGSRSLRVNGVAGYCNHVFAQAAGALTGTGPTAFVRFYVRHTTPLPAAHTTFLAMRDSADGGKDLRMGGQNGALQWNRESDDATLPEQSPTGVSLSKPLPTNTWSCVEYSVGRDGRLSTWLDGTLVTGLVNDGTPTRDVDGQWGSRAGWAPVLTDLRLGWESYGDGSDTLWYDDVAVSSSRIGC</sequence>
<comment type="caution">
    <text evidence="8">The sequence shown here is derived from an EMBL/GenBank/DDBJ whole genome shotgun (WGS) entry which is preliminary data.</text>
</comment>
<dbReference type="OrthoDB" id="4817976at2"/>
<dbReference type="Gene3D" id="2.60.120.200">
    <property type="match status" value="1"/>
</dbReference>
<dbReference type="SUPFAM" id="SSF49384">
    <property type="entry name" value="Carbohydrate-binding domain"/>
    <property type="match status" value="1"/>
</dbReference>
<evidence type="ECO:0000256" key="1">
    <source>
        <dbReference type="ARBA" id="ARBA00022801"/>
    </source>
</evidence>
<protein>
    <submittedName>
        <fullName evidence="8">Cellulose-binding protein II</fullName>
    </submittedName>
</protein>
<dbReference type="RefSeq" id="WP_052104367.1">
    <property type="nucleotide sequence ID" value="NZ_AXNT01000131.1"/>
</dbReference>
<evidence type="ECO:0000256" key="6">
    <source>
        <dbReference type="SAM" id="SignalP"/>
    </source>
</evidence>
<name>A0A0A0B4P3_9CELL</name>
<evidence type="ECO:0000259" key="7">
    <source>
        <dbReference type="PROSITE" id="PS51173"/>
    </source>
</evidence>
<dbReference type="InterPro" id="IPR012291">
    <property type="entry name" value="CBM2_carb-bd_dom_sf"/>
</dbReference>
<keyword evidence="3" id="KW-0326">Glycosidase</keyword>
<dbReference type="EMBL" id="AXNT01000131">
    <property type="protein sequence ID" value="KGM01127.1"/>
    <property type="molecule type" value="Genomic_DNA"/>
</dbReference>
<dbReference type="AlphaFoldDB" id="A0A0A0B4P3"/>
<evidence type="ECO:0000256" key="3">
    <source>
        <dbReference type="ARBA" id="ARBA00023295"/>
    </source>
</evidence>
<feature type="region of interest" description="Disordered" evidence="5">
    <location>
        <begin position="124"/>
        <end position="202"/>
    </location>
</feature>
<keyword evidence="1" id="KW-0378">Hydrolase</keyword>